<dbReference type="OrthoDB" id="2335338at2759"/>
<dbReference type="PROSITE" id="PS50005">
    <property type="entry name" value="TPR"/>
    <property type="match status" value="2"/>
</dbReference>
<evidence type="ECO:0000256" key="4">
    <source>
        <dbReference type="PROSITE-ProRule" id="PRU00339"/>
    </source>
</evidence>
<evidence type="ECO:0000256" key="5">
    <source>
        <dbReference type="SAM" id="MobiDB-lite"/>
    </source>
</evidence>
<organism evidence="7 8">
    <name type="scientific">Diversispora eburnea</name>
    <dbReference type="NCBI Taxonomy" id="1213867"/>
    <lineage>
        <taxon>Eukaryota</taxon>
        <taxon>Fungi</taxon>
        <taxon>Fungi incertae sedis</taxon>
        <taxon>Mucoromycota</taxon>
        <taxon>Glomeromycotina</taxon>
        <taxon>Glomeromycetes</taxon>
        <taxon>Diversisporales</taxon>
        <taxon>Diversisporaceae</taxon>
        <taxon>Diversispora</taxon>
    </lineage>
</organism>
<keyword evidence="8" id="KW-1185">Reference proteome</keyword>
<dbReference type="Pfam" id="PF16546">
    <property type="entry name" value="SGTA_dimer"/>
    <property type="match status" value="1"/>
</dbReference>
<dbReference type="SMART" id="SM00028">
    <property type="entry name" value="TPR"/>
    <property type="match status" value="3"/>
</dbReference>
<feature type="region of interest" description="Disordered" evidence="5">
    <location>
        <begin position="284"/>
        <end position="321"/>
    </location>
</feature>
<dbReference type="Proteomes" id="UP000789706">
    <property type="component" value="Unassembled WGS sequence"/>
</dbReference>
<feature type="compositionally biased region" description="Low complexity" evidence="5">
    <location>
        <begin position="228"/>
        <end position="243"/>
    </location>
</feature>
<feature type="repeat" description="TPR" evidence="4">
    <location>
        <begin position="142"/>
        <end position="175"/>
    </location>
</feature>
<protein>
    <submittedName>
        <fullName evidence="7">3063_t:CDS:1</fullName>
    </submittedName>
</protein>
<name>A0A9N8YQY4_9GLOM</name>
<feature type="compositionally biased region" description="Pro residues" evidence="5">
    <location>
        <begin position="312"/>
        <end position="321"/>
    </location>
</feature>
<dbReference type="PANTHER" id="PTHR45831">
    <property type="entry name" value="LD24721P"/>
    <property type="match status" value="1"/>
</dbReference>
<feature type="repeat" description="TPR" evidence="4">
    <location>
        <begin position="176"/>
        <end position="209"/>
    </location>
</feature>
<proteinExistence type="inferred from homology"/>
<dbReference type="PROSITE" id="PS50293">
    <property type="entry name" value="TPR_REGION"/>
    <property type="match status" value="1"/>
</dbReference>
<dbReference type="FunFam" id="1.20.5.420:FF:000005">
    <property type="entry name" value="Hsc70 cochaperone (SGT), putative"/>
    <property type="match status" value="1"/>
</dbReference>
<sequence length="321" mass="35106">MADIKKRLVFSILQFLQQSTKDGTIKKEEDKEGIDVAVQCISEAFGVNPEDPDQKALYSTKVPLLSIFDVAIKTQERMTKPSSSRSVPVSQNTAETKIELNEEQKQKAEELKISGNRKVAEKDYNTAIQLYSEAITINGNNAVYYANRAAAYSQLGQHDKAIEDAIKSSQIDPSYSKSYSRLGHAYFSIAKYKEAIEAYEKGLSLDPENQTMKSALAAAEQKTSELQNENTSGGNSTDGGTPSLLNNPALMGMARSMMQSGAFNDIMNNPNLASMAQNMMQGGAPPNLEEMMNNPDIMNAARQFANNQGGNNPPPPNSENQ</sequence>
<evidence type="ECO:0000313" key="7">
    <source>
        <dbReference type="EMBL" id="CAG8440293.1"/>
    </source>
</evidence>
<dbReference type="InterPro" id="IPR032374">
    <property type="entry name" value="SGTA_dimer"/>
</dbReference>
<evidence type="ECO:0000313" key="8">
    <source>
        <dbReference type="Proteomes" id="UP000789706"/>
    </source>
</evidence>
<dbReference type="InterPro" id="IPR019734">
    <property type="entry name" value="TPR_rpt"/>
</dbReference>
<feature type="domain" description="SGTA homodimerisation" evidence="6">
    <location>
        <begin position="5"/>
        <end position="69"/>
    </location>
</feature>
<dbReference type="AlphaFoldDB" id="A0A9N8YQY4"/>
<dbReference type="GO" id="GO:0072380">
    <property type="term" value="C:TRC complex"/>
    <property type="evidence" value="ECO:0007669"/>
    <property type="project" value="TreeGrafter"/>
</dbReference>
<dbReference type="EMBL" id="CAJVPK010000060">
    <property type="protein sequence ID" value="CAG8440293.1"/>
    <property type="molecule type" value="Genomic_DNA"/>
</dbReference>
<evidence type="ECO:0000256" key="2">
    <source>
        <dbReference type="ARBA" id="ARBA00022737"/>
    </source>
</evidence>
<dbReference type="Gene3D" id="1.25.40.10">
    <property type="entry name" value="Tetratricopeptide repeat domain"/>
    <property type="match status" value="1"/>
</dbReference>
<evidence type="ECO:0000259" key="6">
    <source>
        <dbReference type="Pfam" id="PF16546"/>
    </source>
</evidence>
<feature type="region of interest" description="Disordered" evidence="5">
    <location>
        <begin position="219"/>
        <end position="247"/>
    </location>
</feature>
<dbReference type="GO" id="GO:0016020">
    <property type="term" value="C:membrane"/>
    <property type="evidence" value="ECO:0007669"/>
    <property type="project" value="TreeGrafter"/>
</dbReference>
<evidence type="ECO:0000256" key="1">
    <source>
        <dbReference type="ARBA" id="ARBA00008175"/>
    </source>
</evidence>
<dbReference type="SUPFAM" id="SSF48452">
    <property type="entry name" value="TPR-like"/>
    <property type="match status" value="1"/>
</dbReference>
<dbReference type="InterPro" id="IPR047150">
    <property type="entry name" value="SGT"/>
</dbReference>
<gene>
    <name evidence="7" type="ORF">DEBURN_LOCUS1386</name>
</gene>
<accession>A0A9N8YQY4</accession>
<dbReference type="Gene3D" id="1.20.5.420">
    <property type="entry name" value="Immunoglobulin FC, subunit C"/>
    <property type="match status" value="1"/>
</dbReference>
<comment type="similarity">
    <text evidence="1">Belongs to the SGT family.</text>
</comment>
<dbReference type="Pfam" id="PF00515">
    <property type="entry name" value="TPR_1"/>
    <property type="match status" value="1"/>
</dbReference>
<evidence type="ECO:0000256" key="3">
    <source>
        <dbReference type="ARBA" id="ARBA00022803"/>
    </source>
</evidence>
<dbReference type="Pfam" id="PF13414">
    <property type="entry name" value="TPR_11"/>
    <property type="match status" value="1"/>
</dbReference>
<dbReference type="InterPro" id="IPR011990">
    <property type="entry name" value="TPR-like_helical_dom_sf"/>
</dbReference>
<dbReference type="PANTHER" id="PTHR45831:SF2">
    <property type="entry name" value="LD24721P"/>
    <property type="match status" value="1"/>
</dbReference>
<dbReference type="GO" id="GO:0060090">
    <property type="term" value="F:molecular adaptor activity"/>
    <property type="evidence" value="ECO:0007669"/>
    <property type="project" value="TreeGrafter"/>
</dbReference>
<comment type="caution">
    <text evidence="7">The sequence shown here is derived from an EMBL/GenBank/DDBJ whole genome shotgun (WGS) entry which is preliminary data.</text>
</comment>
<keyword evidence="2" id="KW-0677">Repeat</keyword>
<reference evidence="7" key="1">
    <citation type="submission" date="2021-06" db="EMBL/GenBank/DDBJ databases">
        <authorList>
            <person name="Kallberg Y."/>
            <person name="Tangrot J."/>
            <person name="Rosling A."/>
        </authorList>
    </citation>
    <scope>NUCLEOTIDE SEQUENCE</scope>
    <source>
        <strain evidence="7">AZ414A</strain>
    </source>
</reference>
<dbReference type="FunFam" id="1.25.40.10:FF:000207">
    <property type="entry name" value="Small glutamine-rich tetratricopeptide repeat-containing protein"/>
    <property type="match status" value="1"/>
</dbReference>
<dbReference type="GO" id="GO:0006620">
    <property type="term" value="P:post-translational protein targeting to endoplasmic reticulum membrane"/>
    <property type="evidence" value="ECO:0007669"/>
    <property type="project" value="TreeGrafter"/>
</dbReference>
<keyword evidence="3 4" id="KW-0802">TPR repeat</keyword>